<evidence type="ECO:0000256" key="1">
    <source>
        <dbReference type="ARBA" id="ARBA00003767"/>
    </source>
</evidence>
<keyword evidence="10" id="KW-0804">Transcription</keyword>
<proteinExistence type="inferred from homology"/>
<evidence type="ECO:0000313" key="16">
    <source>
        <dbReference type="EMBL" id="KAG4414689.1"/>
    </source>
</evidence>
<name>A0A8H7W8E4_9HELO</name>
<comment type="subcellular location">
    <subcellularLocation>
        <location evidence="2">Nucleus</location>
    </subcellularLocation>
</comment>
<dbReference type="AlphaFoldDB" id="A0A8H7W8E4"/>
<feature type="compositionally biased region" description="Basic and acidic residues" evidence="14">
    <location>
        <begin position="109"/>
        <end position="128"/>
    </location>
</feature>
<protein>
    <recommendedName>
        <fullName evidence="12">C2H2 type master regulator of conidiophore development brlA</fullName>
    </recommendedName>
</protein>
<evidence type="ECO:0000256" key="5">
    <source>
        <dbReference type="ARBA" id="ARBA00022737"/>
    </source>
</evidence>
<evidence type="ECO:0000256" key="12">
    <source>
        <dbReference type="ARBA" id="ARBA00044085"/>
    </source>
</evidence>
<comment type="function">
    <text evidence="1">May be involved in transcriptional regulation.</text>
</comment>
<dbReference type="FunFam" id="3.30.160.60:FF:000562">
    <property type="entry name" value="Zinc finger protein 786"/>
    <property type="match status" value="1"/>
</dbReference>
<feature type="domain" description="C2H2-type" evidence="15">
    <location>
        <begin position="62"/>
        <end position="91"/>
    </location>
</feature>
<accession>A0A8H7W8E4</accession>
<comment type="similarity">
    <text evidence="3">Belongs to the krueppel C2H2-type zinc-finger protein family.</text>
</comment>
<dbReference type="GO" id="GO:0000978">
    <property type="term" value="F:RNA polymerase II cis-regulatory region sequence-specific DNA binding"/>
    <property type="evidence" value="ECO:0007669"/>
    <property type="project" value="TreeGrafter"/>
</dbReference>
<feature type="domain" description="C2H2-type" evidence="15">
    <location>
        <begin position="6"/>
        <end position="33"/>
    </location>
</feature>
<dbReference type="PROSITE" id="PS50157">
    <property type="entry name" value="ZINC_FINGER_C2H2_2"/>
    <property type="match status" value="4"/>
</dbReference>
<feature type="domain" description="C2H2-type" evidence="15">
    <location>
        <begin position="34"/>
        <end position="61"/>
    </location>
</feature>
<dbReference type="InterPro" id="IPR036236">
    <property type="entry name" value="Znf_C2H2_sf"/>
</dbReference>
<dbReference type="Proteomes" id="UP000664132">
    <property type="component" value="Unassembled WGS sequence"/>
</dbReference>
<dbReference type="PANTHER" id="PTHR14003:SF19">
    <property type="entry name" value="YY2 TRANSCRIPTION FACTOR"/>
    <property type="match status" value="1"/>
</dbReference>
<keyword evidence="11" id="KW-0539">Nucleus</keyword>
<gene>
    <name evidence="16" type="ORF">IFR04_012171</name>
</gene>
<evidence type="ECO:0000256" key="3">
    <source>
        <dbReference type="ARBA" id="ARBA00006991"/>
    </source>
</evidence>
<evidence type="ECO:0000256" key="11">
    <source>
        <dbReference type="ARBA" id="ARBA00023242"/>
    </source>
</evidence>
<evidence type="ECO:0000313" key="17">
    <source>
        <dbReference type="Proteomes" id="UP000664132"/>
    </source>
</evidence>
<evidence type="ECO:0000256" key="14">
    <source>
        <dbReference type="SAM" id="MobiDB-lite"/>
    </source>
</evidence>
<evidence type="ECO:0000259" key="15">
    <source>
        <dbReference type="PROSITE" id="PS50157"/>
    </source>
</evidence>
<sequence length="279" mass="31828">MKSELFTCDFCGKGFKRKPDLKRHRRLHTGERPFKCAKCGKAFVQQSGLADHIRIHTGEKPFPCKYTGCGRKFSNSSDCIRHHHTHQRPYKCKHGGCTKSFNGKDALSKHELQSHQRATRLPELDNSKTTEPALSRSGTECFIQPYNSMLDGPHSNGRFLQFQSWAREENHPEVPTLTPIDTGHLADQRLSEVPQAAHHTPQLAPEYVLQDTSQATIRSQQELHHVIEPLPLTLASIQSWHLSDYHNPIELPRERWDETFSETSWEVFGVNATDVLGFS</sequence>
<keyword evidence="6 13" id="KW-0863">Zinc-finger</keyword>
<dbReference type="GO" id="GO:0000981">
    <property type="term" value="F:DNA-binding transcription factor activity, RNA polymerase II-specific"/>
    <property type="evidence" value="ECO:0007669"/>
    <property type="project" value="TreeGrafter"/>
</dbReference>
<dbReference type="PROSITE" id="PS00028">
    <property type="entry name" value="ZINC_FINGER_C2H2_1"/>
    <property type="match status" value="4"/>
</dbReference>
<keyword evidence="8" id="KW-0805">Transcription regulation</keyword>
<dbReference type="GO" id="GO:0008270">
    <property type="term" value="F:zinc ion binding"/>
    <property type="evidence" value="ECO:0007669"/>
    <property type="project" value="UniProtKB-KW"/>
</dbReference>
<dbReference type="FunFam" id="3.30.160.60:FF:002110">
    <property type="entry name" value="Zinc finger protein 1053"/>
    <property type="match status" value="1"/>
</dbReference>
<evidence type="ECO:0000256" key="10">
    <source>
        <dbReference type="ARBA" id="ARBA00023163"/>
    </source>
</evidence>
<organism evidence="16 17">
    <name type="scientific">Cadophora malorum</name>
    <dbReference type="NCBI Taxonomy" id="108018"/>
    <lineage>
        <taxon>Eukaryota</taxon>
        <taxon>Fungi</taxon>
        <taxon>Dikarya</taxon>
        <taxon>Ascomycota</taxon>
        <taxon>Pezizomycotina</taxon>
        <taxon>Leotiomycetes</taxon>
        <taxon>Helotiales</taxon>
        <taxon>Ploettnerulaceae</taxon>
        <taxon>Cadophora</taxon>
    </lineage>
</organism>
<keyword evidence="5" id="KW-0677">Repeat</keyword>
<dbReference type="InterPro" id="IPR013087">
    <property type="entry name" value="Znf_C2H2_type"/>
</dbReference>
<dbReference type="PANTHER" id="PTHR14003">
    <property type="entry name" value="TRANSCRIPTIONAL REPRESSOR PROTEIN YY"/>
    <property type="match status" value="1"/>
</dbReference>
<dbReference type="EMBL" id="JAFJYH010000253">
    <property type="protein sequence ID" value="KAG4414689.1"/>
    <property type="molecule type" value="Genomic_DNA"/>
</dbReference>
<comment type="caution">
    <text evidence="16">The sequence shown here is derived from an EMBL/GenBank/DDBJ whole genome shotgun (WGS) entry which is preliminary data.</text>
</comment>
<dbReference type="SUPFAM" id="SSF57667">
    <property type="entry name" value="beta-beta-alpha zinc fingers"/>
    <property type="match status" value="3"/>
</dbReference>
<evidence type="ECO:0000256" key="4">
    <source>
        <dbReference type="ARBA" id="ARBA00022723"/>
    </source>
</evidence>
<evidence type="ECO:0000256" key="6">
    <source>
        <dbReference type="ARBA" id="ARBA00022771"/>
    </source>
</evidence>
<dbReference type="GO" id="GO:0005634">
    <property type="term" value="C:nucleus"/>
    <property type="evidence" value="ECO:0007669"/>
    <property type="project" value="UniProtKB-SubCell"/>
</dbReference>
<keyword evidence="4" id="KW-0479">Metal-binding</keyword>
<dbReference type="Pfam" id="PF00096">
    <property type="entry name" value="zf-C2H2"/>
    <property type="match status" value="2"/>
</dbReference>
<evidence type="ECO:0000256" key="13">
    <source>
        <dbReference type="PROSITE-ProRule" id="PRU00042"/>
    </source>
</evidence>
<dbReference type="SMART" id="SM00355">
    <property type="entry name" value="ZnF_C2H2"/>
    <property type="match status" value="4"/>
</dbReference>
<dbReference type="GO" id="GO:0000785">
    <property type="term" value="C:chromatin"/>
    <property type="evidence" value="ECO:0007669"/>
    <property type="project" value="TreeGrafter"/>
</dbReference>
<evidence type="ECO:0000256" key="7">
    <source>
        <dbReference type="ARBA" id="ARBA00022833"/>
    </source>
</evidence>
<dbReference type="GO" id="GO:0005667">
    <property type="term" value="C:transcription regulator complex"/>
    <property type="evidence" value="ECO:0007669"/>
    <property type="project" value="TreeGrafter"/>
</dbReference>
<feature type="region of interest" description="Disordered" evidence="14">
    <location>
        <begin position="109"/>
        <end position="136"/>
    </location>
</feature>
<evidence type="ECO:0000256" key="2">
    <source>
        <dbReference type="ARBA" id="ARBA00004123"/>
    </source>
</evidence>
<keyword evidence="9" id="KW-0238">DNA-binding</keyword>
<keyword evidence="17" id="KW-1185">Reference proteome</keyword>
<feature type="domain" description="C2H2-type" evidence="15">
    <location>
        <begin position="90"/>
        <end position="120"/>
    </location>
</feature>
<dbReference type="OrthoDB" id="3558117at2759"/>
<evidence type="ECO:0000256" key="8">
    <source>
        <dbReference type="ARBA" id="ARBA00023015"/>
    </source>
</evidence>
<keyword evidence="7" id="KW-0862">Zinc</keyword>
<evidence type="ECO:0000256" key="9">
    <source>
        <dbReference type="ARBA" id="ARBA00023125"/>
    </source>
</evidence>
<dbReference type="Gene3D" id="3.30.160.60">
    <property type="entry name" value="Classic Zinc Finger"/>
    <property type="match status" value="4"/>
</dbReference>
<reference evidence="16" key="1">
    <citation type="submission" date="2021-02" db="EMBL/GenBank/DDBJ databases">
        <title>Genome sequence Cadophora malorum strain M34.</title>
        <authorList>
            <person name="Stefanovic E."/>
            <person name="Vu D."/>
            <person name="Scully C."/>
            <person name="Dijksterhuis J."/>
            <person name="Roader J."/>
            <person name="Houbraken J."/>
        </authorList>
    </citation>
    <scope>NUCLEOTIDE SEQUENCE</scope>
    <source>
        <strain evidence="16">M34</strain>
    </source>
</reference>